<evidence type="ECO:0000256" key="2">
    <source>
        <dbReference type="ARBA" id="ARBA00022516"/>
    </source>
</evidence>
<dbReference type="InParanoid" id="L0P7V2"/>
<evidence type="ECO:0000313" key="10">
    <source>
        <dbReference type="EMBL" id="CCJ28461.1"/>
    </source>
</evidence>
<evidence type="ECO:0000259" key="9">
    <source>
        <dbReference type="Pfam" id="PF13249"/>
    </source>
</evidence>
<feature type="domain" description="Squalene cyclase N-terminal" evidence="9">
    <location>
        <begin position="194"/>
        <end position="348"/>
    </location>
</feature>
<dbReference type="Pfam" id="PF13243">
    <property type="entry name" value="SQHop_cyclase_C"/>
    <property type="match status" value="1"/>
</dbReference>
<dbReference type="GO" id="GO:0005811">
    <property type="term" value="C:lipid droplet"/>
    <property type="evidence" value="ECO:0007669"/>
    <property type="project" value="InterPro"/>
</dbReference>
<dbReference type="EC" id="5.4.99.-" evidence="7"/>
<proteinExistence type="inferred from homology"/>
<dbReference type="InterPro" id="IPR032696">
    <property type="entry name" value="SQ_cyclase_C"/>
</dbReference>
<evidence type="ECO:0000256" key="6">
    <source>
        <dbReference type="ARBA" id="ARBA00023235"/>
    </source>
</evidence>
<dbReference type="FunCoup" id="L0P7V2">
    <property type="interactions" value="47"/>
</dbReference>
<dbReference type="PANTHER" id="PTHR11764">
    <property type="entry name" value="TERPENE CYCLASE/MUTASE FAMILY MEMBER"/>
    <property type="match status" value="1"/>
</dbReference>
<dbReference type="VEuPathDB" id="FungiDB:PNEJI1_003204"/>
<dbReference type="Gene3D" id="1.50.10.20">
    <property type="match status" value="2"/>
</dbReference>
<evidence type="ECO:0000256" key="1">
    <source>
        <dbReference type="ARBA" id="ARBA00009755"/>
    </source>
</evidence>
<dbReference type="InterPro" id="IPR032697">
    <property type="entry name" value="SQ_cyclase_N"/>
</dbReference>
<feature type="domain" description="Squalene cyclase C-terminal" evidence="8">
    <location>
        <begin position="401"/>
        <end position="730"/>
    </location>
</feature>
<comment type="similarity">
    <text evidence="1 7">Belongs to the terpene cyclase/mutase family.</text>
</comment>
<gene>
    <name evidence="10" type="ORF">PNEJI1_003204</name>
</gene>
<dbReference type="PANTHER" id="PTHR11764:SF20">
    <property type="entry name" value="LANOSTEROL SYNTHASE"/>
    <property type="match status" value="1"/>
</dbReference>
<evidence type="ECO:0000256" key="7">
    <source>
        <dbReference type="RuleBase" id="RU362003"/>
    </source>
</evidence>
<dbReference type="AlphaFoldDB" id="L0P7V2"/>
<evidence type="ECO:0000313" key="11">
    <source>
        <dbReference type="Proteomes" id="UP000010422"/>
    </source>
</evidence>
<dbReference type="CDD" id="cd02892">
    <property type="entry name" value="SQCY_1"/>
    <property type="match status" value="1"/>
</dbReference>
<evidence type="ECO:0000256" key="5">
    <source>
        <dbReference type="ARBA" id="ARBA00023098"/>
    </source>
</evidence>
<dbReference type="EMBL" id="CAKM01000074">
    <property type="protein sequence ID" value="CCJ28461.1"/>
    <property type="molecule type" value="Genomic_DNA"/>
</dbReference>
<accession>L0P7V2</accession>
<evidence type="ECO:0000256" key="4">
    <source>
        <dbReference type="ARBA" id="ARBA00022955"/>
    </source>
</evidence>
<evidence type="ECO:0000259" key="8">
    <source>
        <dbReference type="Pfam" id="PF13243"/>
    </source>
</evidence>
<feature type="domain" description="Squalene cyclase N-terminal" evidence="9">
    <location>
        <begin position="83"/>
        <end position="182"/>
    </location>
</feature>
<dbReference type="STRING" id="1209962.L0P7V2"/>
<dbReference type="SUPFAM" id="SSF48239">
    <property type="entry name" value="Terpenoid cyclases/Protein prenyltransferases"/>
    <property type="match status" value="2"/>
</dbReference>
<dbReference type="GO" id="GO:0006696">
    <property type="term" value="P:ergosterol biosynthetic process"/>
    <property type="evidence" value="ECO:0007669"/>
    <property type="project" value="TreeGrafter"/>
</dbReference>
<keyword evidence="3" id="KW-0677">Repeat</keyword>
<dbReference type="Pfam" id="PF13249">
    <property type="entry name" value="SQHop_cyclase_N"/>
    <property type="match status" value="2"/>
</dbReference>
<keyword evidence="2" id="KW-0444">Lipid biosynthesis</keyword>
<name>L0P7V2_PNEJI</name>
<dbReference type="FunFam" id="1.50.10.20:FF:000003">
    <property type="entry name" value="Terpene cyclase/mutase family member"/>
    <property type="match status" value="1"/>
</dbReference>
<dbReference type="InterPro" id="IPR018333">
    <property type="entry name" value="Squalene_cyclase"/>
</dbReference>
<dbReference type="NCBIfam" id="TIGR01787">
    <property type="entry name" value="squalene_cyclas"/>
    <property type="match status" value="1"/>
</dbReference>
<dbReference type="GO" id="GO:0000250">
    <property type="term" value="F:lanosterol synthase activity"/>
    <property type="evidence" value="ECO:0007669"/>
    <property type="project" value="TreeGrafter"/>
</dbReference>
<sequence length="738" mass="85061">MTESISSEFFEKNLEKTDPNCWRLDVEETGRQQWKYLSKEEAKKRPQTALELYSLGIDTGAPELPLAKTPIESAKNGFLFYQRLQTEHGNWACEYGGPMFLLPGLVIAMYITKIPFPDEMRIEIIRYLANHANSEDGGWGIHSEGKSTVFGTALNYVVLRILGLGPDHPITLKAREKLTQLGMNILFLHNDRDIIMSGGAIGCPQWGKFWLAVLNCYDWEGINPILPELWMLPEWMPIHPSRWWVHTRAVYLPMGFIYGEKFTADLDPLIESLREELYTQPYSSINFSKHKNTVSPADSYIQCTSFLRIINSIMSFYHMIIRPFWIKKLASKHAYELIQYENKNTDFLCIGPVNFSIHILAVYWKEGPESYAFKRHKERIADFLWMSKDGMMMNGTNGVQLWDTSFSVQALVESGLAEEPEFRNSMTKALIFLDKCQIQKDCDDQKKCYRHRRKGAWPFSTREQGYTVSDCTAEGLKAVLLLQNLKSFPKQIPVNRLEASVDVILSLQNENGGFASYELIRGPSYLEYINPSEVFGNIMIEYPYSECTTSVVTSLCHFRSIYPDYRGSEINKSVKKAIQFIKASQLPDGSWYGSWAICFTYATMFSLESLSCVQDFYENSFHSRKACDFLLSKQESDGGWSESYKSCTQGVWIKHQNGSQVVQTAWACIGLMYANYPDETPIKRGIKVKSWLINILLKKKLIMSRQQRNGEWKQEAIEGVFNKNCMIRFRHEYLFHSS</sequence>
<dbReference type="Proteomes" id="UP000010422">
    <property type="component" value="Unassembled WGS sequence"/>
</dbReference>
<reference evidence="10 11" key="1">
    <citation type="journal article" date="2012" name="MBio">
        <title>De novo assembly of the Pneumocystis jirovecii genome from a single bronchoalveolar lavage fluid specimen from a patient.</title>
        <authorList>
            <person name="Cisse O.H."/>
            <person name="Pagni M."/>
            <person name="Hauser P.M."/>
        </authorList>
    </citation>
    <scope>NUCLEOTIDE SEQUENCE [LARGE SCALE GENOMIC DNA]</scope>
    <source>
        <strain evidence="10 11">SE8</strain>
    </source>
</reference>
<dbReference type="InterPro" id="IPR002365">
    <property type="entry name" value="Terpene_synthase_CS"/>
</dbReference>
<evidence type="ECO:0000256" key="3">
    <source>
        <dbReference type="ARBA" id="ARBA00022737"/>
    </source>
</evidence>
<dbReference type="Gene3D" id="6.20.120.20">
    <property type="match status" value="1"/>
</dbReference>
<keyword evidence="5" id="KW-0443">Lipid metabolism</keyword>
<keyword evidence="6 7" id="KW-0413">Isomerase</keyword>
<dbReference type="InterPro" id="IPR008930">
    <property type="entry name" value="Terpenoid_cyclase/PrenylTrfase"/>
</dbReference>
<dbReference type="SFLD" id="SFLDG01016">
    <property type="entry name" value="Prenyltransferase_Like_2"/>
    <property type="match status" value="1"/>
</dbReference>
<dbReference type="PROSITE" id="PS01074">
    <property type="entry name" value="TERPENE_SYNTHASES"/>
    <property type="match status" value="1"/>
</dbReference>
<comment type="caution">
    <text evidence="10">The sequence shown here is derived from an EMBL/GenBank/DDBJ whole genome shotgun (WGS) entry which is preliminary data.</text>
</comment>
<protein>
    <recommendedName>
        <fullName evidence="7">Terpene cyclase/mutase family member</fullName>
        <ecNumber evidence="7">5.4.99.-</ecNumber>
    </recommendedName>
</protein>
<keyword evidence="4" id="KW-0752">Steroid biosynthesis</keyword>
<dbReference type="GO" id="GO:0016104">
    <property type="term" value="P:triterpenoid biosynthetic process"/>
    <property type="evidence" value="ECO:0007669"/>
    <property type="project" value="InterPro"/>
</dbReference>
<organism evidence="11">
    <name type="scientific">Pneumocystis jirovecii</name>
    <name type="common">Human pneumocystis pneumonia agent</name>
    <dbReference type="NCBI Taxonomy" id="42068"/>
    <lineage>
        <taxon>Eukaryota</taxon>
        <taxon>Fungi</taxon>
        <taxon>Dikarya</taxon>
        <taxon>Ascomycota</taxon>
        <taxon>Taphrinomycotina</taxon>
        <taxon>Pneumocystomycetes</taxon>
        <taxon>Pneumocystaceae</taxon>
        <taxon>Pneumocystis</taxon>
    </lineage>
</organism>